<keyword evidence="7 16" id="KW-0808">Transferase</keyword>
<evidence type="ECO:0000256" key="5">
    <source>
        <dbReference type="ARBA" id="ARBA00014944"/>
    </source>
</evidence>
<keyword evidence="9 17" id="KW-1133">Transmembrane helix</keyword>
<evidence type="ECO:0000256" key="13">
    <source>
        <dbReference type="ARBA" id="ARBA00023264"/>
    </source>
</evidence>
<dbReference type="EMBL" id="JARGDL010000014">
    <property type="protein sequence ID" value="MDF1612468.1"/>
    <property type="molecule type" value="Genomic_DNA"/>
</dbReference>
<dbReference type="Pfam" id="PF01066">
    <property type="entry name" value="CDP-OH_P_transf"/>
    <property type="match status" value="1"/>
</dbReference>
<keyword evidence="6" id="KW-0444">Lipid biosynthesis</keyword>
<evidence type="ECO:0000256" key="15">
    <source>
        <dbReference type="NCBIfam" id="TIGR00560"/>
    </source>
</evidence>
<comment type="subcellular location">
    <subcellularLocation>
        <location evidence="1">Membrane</location>
        <topology evidence="1">Multi-pass membrane protein</topology>
    </subcellularLocation>
</comment>
<gene>
    <name evidence="18" type="primary">pgsA</name>
    <name evidence="18" type="ORF">P0M35_09920</name>
</gene>
<evidence type="ECO:0000256" key="1">
    <source>
        <dbReference type="ARBA" id="ARBA00004141"/>
    </source>
</evidence>
<evidence type="ECO:0000256" key="9">
    <source>
        <dbReference type="ARBA" id="ARBA00022989"/>
    </source>
</evidence>
<dbReference type="GO" id="GO:0016020">
    <property type="term" value="C:membrane"/>
    <property type="evidence" value="ECO:0007669"/>
    <property type="project" value="UniProtKB-SubCell"/>
</dbReference>
<evidence type="ECO:0000313" key="18">
    <source>
        <dbReference type="EMBL" id="MDF1612468.1"/>
    </source>
</evidence>
<comment type="catalytic activity">
    <reaction evidence="14">
        <text>a CDP-1,2-diacyl-sn-glycerol + sn-glycerol 3-phosphate = a 1,2-diacyl-sn-glycero-3-phospho-(1'-sn-glycero-3'-phosphate) + CMP + H(+)</text>
        <dbReference type="Rhea" id="RHEA:12593"/>
        <dbReference type="ChEBI" id="CHEBI:15378"/>
        <dbReference type="ChEBI" id="CHEBI:57597"/>
        <dbReference type="ChEBI" id="CHEBI:58332"/>
        <dbReference type="ChEBI" id="CHEBI:60110"/>
        <dbReference type="ChEBI" id="CHEBI:60377"/>
        <dbReference type="EC" id="2.7.8.5"/>
    </reaction>
</comment>
<evidence type="ECO:0000256" key="17">
    <source>
        <dbReference type="SAM" id="Phobius"/>
    </source>
</evidence>
<feature type="transmembrane region" description="Helical" evidence="17">
    <location>
        <begin position="125"/>
        <end position="144"/>
    </location>
</feature>
<dbReference type="RefSeq" id="WP_321536239.1">
    <property type="nucleotide sequence ID" value="NZ_JARGDL010000014.1"/>
</dbReference>
<dbReference type="AlphaFoldDB" id="A0AAE3TEN8"/>
<evidence type="ECO:0000256" key="8">
    <source>
        <dbReference type="ARBA" id="ARBA00022692"/>
    </source>
</evidence>
<keyword evidence="8 17" id="KW-0812">Transmembrane</keyword>
<comment type="caution">
    <text evidence="18">The sequence shown here is derived from an EMBL/GenBank/DDBJ whole genome shotgun (WGS) entry which is preliminary data.</text>
</comment>
<dbReference type="InterPro" id="IPR048254">
    <property type="entry name" value="CDP_ALCOHOL_P_TRANSF_CS"/>
</dbReference>
<accession>A0AAE3TEN8</accession>
<dbReference type="GO" id="GO:0046474">
    <property type="term" value="P:glycerophospholipid biosynthetic process"/>
    <property type="evidence" value="ECO:0007669"/>
    <property type="project" value="TreeGrafter"/>
</dbReference>
<reference evidence="18" key="1">
    <citation type="submission" date="2023-03" db="EMBL/GenBank/DDBJ databases">
        <title>Stygiobacter electus gen. nov., sp. nov., facultatively anaerobic thermotolerant bacterium of the class Ignavibacteria from a well of Yessentuki mineral water deposit.</title>
        <authorList>
            <person name="Podosokorskaya O.A."/>
            <person name="Elcheninov A.G."/>
            <person name="Petrova N.F."/>
            <person name="Zavarzina D.G."/>
            <person name="Kublanov I.V."/>
            <person name="Merkel A.Y."/>
        </authorList>
    </citation>
    <scope>NUCLEOTIDE SEQUENCE</scope>
    <source>
        <strain evidence="18">09-Me</strain>
    </source>
</reference>
<evidence type="ECO:0000256" key="11">
    <source>
        <dbReference type="ARBA" id="ARBA00023136"/>
    </source>
</evidence>
<dbReference type="GO" id="GO:0008444">
    <property type="term" value="F:CDP-diacylglycerol-glycerol-3-phosphate 3-phosphatidyltransferase activity"/>
    <property type="evidence" value="ECO:0007669"/>
    <property type="project" value="UniProtKB-UniRule"/>
</dbReference>
<evidence type="ECO:0000313" key="19">
    <source>
        <dbReference type="Proteomes" id="UP001221302"/>
    </source>
</evidence>
<organism evidence="18 19">
    <name type="scientific">Stygiobacter electus</name>
    <dbReference type="NCBI Taxonomy" id="3032292"/>
    <lineage>
        <taxon>Bacteria</taxon>
        <taxon>Pseudomonadati</taxon>
        <taxon>Ignavibacteriota</taxon>
        <taxon>Ignavibacteria</taxon>
        <taxon>Ignavibacteriales</taxon>
        <taxon>Melioribacteraceae</taxon>
        <taxon>Stygiobacter</taxon>
    </lineage>
</organism>
<sequence>MVLPNQLTVLRIILTPIFLVLFISGEPFLIQISLFVFLIAALTDWYDGWLARKFNYITDWGKFMDPLADKILTSTAFFAFVATGLVELWMVILIVFRDIVITLLRIYADYKKITFSTSYFAKIKTFLQMFFLYYLLVIYSFSTIDYFKTNFDYLLKILLNRNLVFYSMLSITIITVISGITYFFENKTMLKKLFE</sequence>
<keyword evidence="19" id="KW-1185">Reference proteome</keyword>
<dbReference type="NCBIfam" id="TIGR00560">
    <property type="entry name" value="pgsA"/>
    <property type="match status" value="1"/>
</dbReference>
<dbReference type="Proteomes" id="UP001221302">
    <property type="component" value="Unassembled WGS sequence"/>
</dbReference>
<evidence type="ECO:0000256" key="16">
    <source>
        <dbReference type="RuleBase" id="RU003750"/>
    </source>
</evidence>
<evidence type="ECO:0000256" key="10">
    <source>
        <dbReference type="ARBA" id="ARBA00023098"/>
    </source>
</evidence>
<proteinExistence type="inferred from homology"/>
<feature type="transmembrane region" description="Helical" evidence="17">
    <location>
        <begin position="12"/>
        <end position="42"/>
    </location>
</feature>
<evidence type="ECO:0000256" key="14">
    <source>
        <dbReference type="ARBA" id="ARBA00048586"/>
    </source>
</evidence>
<keyword evidence="11 17" id="KW-0472">Membrane</keyword>
<dbReference type="PANTHER" id="PTHR14269:SF62">
    <property type="entry name" value="CDP-DIACYLGLYCEROL--GLYCEROL-3-PHOSPHATE 3-PHOSPHATIDYLTRANSFERASE 1, CHLOROPLASTIC"/>
    <property type="match status" value="1"/>
</dbReference>
<dbReference type="PIRSF" id="PIRSF000847">
    <property type="entry name" value="Phos_ph_gly_syn"/>
    <property type="match status" value="1"/>
</dbReference>
<comment type="pathway">
    <text evidence="2">Phospholipid metabolism; phosphatidylglycerol biosynthesis; phosphatidylglycerol from CDP-diacylglycerol: step 1/2.</text>
</comment>
<evidence type="ECO:0000256" key="4">
    <source>
        <dbReference type="ARBA" id="ARBA00013170"/>
    </source>
</evidence>
<comment type="similarity">
    <text evidence="3 16">Belongs to the CDP-alcohol phosphatidyltransferase class-I family.</text>
</comment>
<keyword evidence="13" id="KW-1208">Phospholipid metabolism</keyword>
<feature type="transmembrane region" description="Helical" evidence="17">
    <location>
        <begin position="76"/>
        <end position="104"/>
    </location>
</feature>
<dbReference type="InterPro" id="IPR050324">
    <property type="entry name" value="CDP-alcohol_PTase-I"/>
</dbReference>
<feature type="transmembrane region" description="Helical" evidence="17">
    <location>
        <begin position="164"/>
        <end position="184"/>
    </location>
</feature>
<dbReference type="InterPro" id="IPR043130">
    <property type="entry name" value="CDP-OH_PTrfase_TM_dom"/>
</dbReference>
<protein>
    <recommendedName>
        <fullName evidence="5 15">CDP-diacylglycerol--glycerol-3-phosphate 3-phosphatidyltransferase</fullName>
        <ecNumber evidence="4 15">2.7.8.5</ecNumber>
    </recommendedName>
</protein>
<dbReference type="InterPro" id="IPR000462">
    <property type="entry name" value="CDP-OH_P_trans"/>
</dbReference>
<evidence type="ECO:0000256" key="2">
    <source>
        <dbReference type="ARBA" id="ARBA00005042"/>
    </source>
</evidence>
<evidence type="ECO:0000256" key="6">
    <source>
        <dbReference type="ARBA" id="ARBA00022516"/>
    </source>
</evidence>
<evidence type="ECO:0000256" key="3">
    <source>
        <dbReference type="ARBA" id="ARBA00010441"/>
    </source>
</evidence>
<dbReference type="PROSITE" id="PS00379">
    <property type="entry name" value="CDP_ALCOHOL_P_TRANSF"/>
    <property type="match status" value="1"/>
</dbReference>
<keyword evidence="10" id="KW-0443">Lipid metabolism</keyword>
<keyword evidence="12" id="KW-0594">Phospholipid biosynthesis</keyword>
<evidence type="ECO:0000256" key="12">
    <source>
        <dbReference type="ARBA" id="ARBA00023209"/>
    </source>
</evidence>
<name>A0AAE3TEN8_9BACT</name>
<dbReference type="EC" id="2.7.8.5" evidence="4 15"/>
<evidence type="ECO:0000256" key="7">
    <source>
        <dbReference type="ARBA" id="ARBA00022679"/>
    </source>
</evidence>
<dbReference type="InterPro" id="IPR004570">
    <property type="entry name" value="Phosphatidylglycerol_P_synth"/>
</dbReference>
<dbReference type="Gene3D" id="1.20.120.1760">
    <property type="match status" value="1"/>
</dbReference>
<dbReference type="PANTHER" id="PTHR14269">
    <property type="entry name" value="CDP-DIACYLGLYCEROL--GLYCEROL-3-PHOSPHATE 3-PHOSPHATIDYLTRANSFERASE-RELATED"/>
    <property type="match status" value="1"/>
</dbReference>